<evidence type="ECO:0000256" key="1">
    <source>
        <dbReference type="SAM" id="MobiDB-lite"/>
    </source>
</evidence>
<reference evidence="2" key="2">
    <citation type="submission" date="2020-09" db="EMBL/GenBank/DDBJ databases">
        <authorList>
            <person name="Sun Q."/>
            <person name="Zhou Y."/>
        </authorList>
    </citation>
    <scope>NUCLEOTIDE SEQUENCE</scope>
    <source>
        <strain evidence="2">CGMCC 1.14984</strain>
    </source>
</reference>
<name>A0A8J3A0E3_9PROT</name>
<dbReference type="AlphaFoldDB" id="A0A8J3A0E3"/>
<proteinExistence type="predicted"/>
<protein>
    <submittedName>
        <fullName evidence="2">Uncharacterized protein</fullName>
    </submittedName>
</protein>
<evidence type="ECO:0000313" key="2">
    <source>
        <dbReference type="EMBL" id="GGH92577.1"/>
    </source>
</evidence>
<accession>A0A8J3A0E3</accession>
<reference evidence="2" key="1">
    <citation type="journal article" date="2014" name="Int. J. Syst. Evol. Microbiol.">
        <title>Complete genome sequence of Corynebacterium casei LMG S-19264T (=DSM 44701T), isolated from a smear-ripened cheese.</title>
        <authorList>
            <consortium name="US DOE Joint Genome Institute (JGI-PGF)"/>
            <person name="Walter F."/>
            <person name="Albersmeier A."/>
            <person name="Kalinowski J."/>
            <person name="Ruckert C."/>
        </authorList>
    </citation>
    <scope>NUCLEOTIDE SEQUENCE</scope>
    <source>
        <strain evidence="2">CGMCC 1.14984</strain>
    </source>
</reference>
<feature type="region of interest" description="Disordered" evidence="1">
    <location>
        <begin position="43"/>
        <end position="74"/>
    </location>
</feature>
<gene>
    <name evidence="2" type="ORF">GCM10011355_02400</name>
</gene>
<dbReference type="Proteomes" id="UP000621856">
    <property type="component" value="Unassembled WGS sequence"/>
</dbReference>
<evidence type="ECO:0000313" key="3">
    <source>
        <dbReference type="Proteomes" id="UP000621856"/>
    </source>
</evidence>
<comment type="caution">
    <text evidence="2">The sequence shown here is derived from an EMBL/GenBank/DDBJ whole genome shotgun (WGS) entry which is preliminary data.</text>
</comment>
<sequence>MTILFSAGRVGRLYGLGVGALLLRRKIFACIADMAARVEGFLGDEGDTSGRSGAGQRDARAGGSPPSEGKNQQK</sequence>
<dbReference type="EMBL" id="BMGZ01000001">
    <property type="protein sequence ID" value="GGH92577.1"/>
    <property type="molecule type" value="Genomic_DNA"/>
</dbReference>
<organism evidence="2 3">
    <name type="scientific">Aquisalinus luteolus</name>
    <dbReference type="NCBI Taxonomy" id="1566827"/>
    <lineage>
        <taxon>Bacteria</taxon>
        <taxon>Pseudomonadati</taxon>
        <taxon>Pseudomonadota</taxon>
        <taxon>Alphaproteobacteria</taxon>
        <taxon>Parvularculales</taxon>
        <taxon>Parvularculaceae</taxon>
        <taxon>Aquisalinus</taxon>
    </lineage>
</organism>